<sequence>MAIQKRKKLVSFFEVRDEHGESLTEVVDWQDVLADVAAAPLQQREQNIKDIIHWAQVYSLDNVYHLVFARARDEAVSSIDRDTGEILDTEADTNKPWVEVSIASFLPETNRFGYVLGTGASPRASTLATWLNRFGVFEEGITVGPVISKDVVSKINGAAEASLVRATFDSHNSTAADGSTIFGAKHLLEDGFGDVEVELVVRVKGRISGRHENERRRLASAAQDLVGKDFKRAVAQIVNYDDDGNPHREDVNFLHNRITKRKYIDVTDEEGRSVRIKSAVQAINQAADALKADLYDLDR</sequence>
<dbReference type="EMBL" id="LT607411">
    <property type="protein sequence ID" value="SCF34748.1"/>
    <property type="molecule type" value="Genomic_DNA"/>
</dbReference>
<organism evidence="1 2">
    <name type="scientific">Micromonospora viridifaciens</name>
    <dbReference type="NCBI Taxonomy" id="1881"/>
    <lineage>
        <taxon>Bacteria</taxon>
        <taxon>Bacillati</taxon>
        <taxon>Actinomycetota</taxon>
        <taxon>Actinomycetes</taxon>
        <taxon>Micromonosporales</taxon>
        <taxon>Micromonosporaceae</taxon>
        <taxon>Micromonospora</taxon>
    </lineage>
</organism>
<dbReference type="Proteomes" id="UP000198242">
    <property type="component" value="Chromosome I"/>
</dbReference>
<keyword evidence="2" id="KW-1185">Reference proteome</keyword>
<accession>A0A1C4ZP71</accession>
<dbReference type="OrthoDB" id="4963678at2"/>
<dbReference type="AlphaFoldDB" id="A0A1C4ZP71"/>
<evidence type="ECO:0000313" key="2">
    <source>
        <dbReference type="Proteomes" id="UP000198242"/>
    </source>
</evidence>
<proteinExistence type="predicted"/>
<gene>
    <name evidence="1" type="ORF">GA0074695_5884</name>
</gene>
<name>A0A1C4ZP71_MICVI</name>
<dbReference type="RefSeq" id="WP_157744673.1">
    <property type="nucleotide sequence ID" value="NZ_LT607411.1"/>
</dbReference>
<reference evidence="2" key="1">
    <citation type="submission" date="2016-06" db="EMBL/GenBank/DDBJ databases">
        <authorList>
            <person name="Varghese N."/>
            <person name="Submissions Spin"/>
        </authorList>
    </citation>
    <scope>NUCLEOTIDE SEQUENCE [LARGE SCALE GENOMIC DNA]</scope>
    <source>
        <strain evidence="2">DSM 43909</strain>
    </source>
</reference>
<evidence type="ECO:0000313" key="1">
    <source>
        <dbReference type="EMBL" id="SCF34748.1"/>
    </source>
</evidence>
<protein>
    <submittedName>
        <fullName evidence="1">Uncharacterized protein</fullName>
    </submittedName>
</protein>